<sequence>MTTFVVTQAAQQLEQKRRELVQQAFIQCGISIRPDGSEDSLIKIKDIPNSAIDYTGWESIDYNVDQLKGELLNEVPEGVDNMEEIILLQETYP</sequence>
<feature type="non-terminal residue" evidence="1">
    <location>
        <position position="93"/>
    </location>
</feature>
<organism evidence="1 2">
    <name type="scientific">Scytalidium lignicola</name>
    <name type="common">Hyphomycete</name>
    <dbReference type="NCBI Taxonomy" id="5539"/>
    <lineage>
        <taxon>Eukaryota</taxon>
        <taxon>Fungi</taxon>
        <taxon>Dikarya</taxon>
        <taxon>Ascomycota</taxon>
        <taxon>Pezizomycotina</taxon>
        <taxon>Leotiomycetes</taxon>
        <taxon>Leotiomycetes incertae sedis</taxon>
        <taxon>Scytalidium</taxon>
    </lineage>
</organism>
<proteinExistence type="predicted"/>
<gene>
    <name evidence="1" type="ORF">B7463_g10827</name>
</gene>
<dbReference type="STRING" id="5539.A0A3E2GWL1"/>
<keyword evidence="2" id="KW-1185">Reference proteome</keyword>
<evidence type="ECO:0000313" key="1">
    <source>
        <dbReference type="EMBL" id="RFU25500.1"/>
    </source>
</evidence>
<accession>A0A3E2GWL1</accession>
<dbReference type="OrthoDB" id="5427804at2759"/>
<feature type="non-terminal residue" evidence="1">
    <location>
        <position position="1"/>
    </location>
</feature>
<evidence type="ECO:0000313" key="2">
    <source>
        <dbReference type="Proteomes" id="UP000258309"/>
    </source>
</evidence>
<reference evidence="1 2" key="1">
    <citation type="submission" date="2018-05" db="EMBL/GenBank/DDBJ databases">
        <title>Draft genome sequence of Scytalidium lignicola DSM 105466, a ubiquitous saprotrophic fungus.</title>
        <authorList>
            <person name="Buettner E."/>
            <person name="Gebauer A.M."/>
            <person name="Hofrichter M."/>
            <person name="Liers C."/>
            <person name="Kellner H."/>
        </authorList>
    </citation>
    <scope>NUCLEOTIDE SEQUENCE [LARGE SCALE GENOMIC DNA]</scope>
    <source>
        <strain evidence="1 2">DSM 105466</strain>
    </source>
</reference>
<name>A0A3E2GWL1_SCYLI</name>
<dbReference type="AlphaFoldDB" id="A0A3E2GWL1"/>
<dbReference type="Proteomes" id="UP000258309">
    <property type="component" value="Unassembled WGS sequence"/>
</dbReference>
<protein>
    <submittedName>
        <fullName evidence="1">Uncharacterized protein</fullName>
    </submittedName>
</protein>
<dbReference type="EMBL" id="NCSJ02000328">
    <property type="protein sequence ID" value="RFU25500.1"/>
    <property type="molecule type" value="Genomic_DNA"/>
</dbReference>
<comment type="caution">
    <text evidence="1">The sequence shown here is derived from an EMBL/GenBank/DDBJ whole genome shotgun (WGS) entry which is preliminary data.</text>
</comment>